<organism evidence="9 10">
    <name type="scientific">Pestalotiopsis fici (strain W106-1 / CGMCC3.15140)</name>
    <dbReference type="NCBI Taxonomy" id="1229662"/>
    <lineage>
        <taxon>Eukaryota</taxon>
        <taxon>Fungi</taxon>
        <taxon>Dikarya</taxon>
        <taxon>Ascomycota</taxon>
        <taxon>Pezizomycotina</taxon>
        <taxon>Sordariomycetes</taxon>
        <taxon>Xylariomycetidae</taxon>
        <taxon>Amphisphaeriales</taxon>
        <taxon>Sporocadaceae</taxon>
        <taxon>Pestalotiopsis</taxon>
    </lineage>
</organism>
<protein>
    <recommendedName>
        <fullName evidence="7">Adenine deaminase</fullName>
        <shortName evidence="7">ADE</shortName>
        <ecNumber evidence="7">3.5.4.2</ecNumber>
    </recommendedName>
    <alternativeName>
        <fullName evidence="7">Adenine aminohydrolase</fullName>
        <shortName evidence="7">AAH</shortName>
    </alternativeName>
</protein>
<dbReference type="GO" id="GO:0009117">
    <property type="term" value="P:nucleotide metabolic process"/>
    <property type="evidence" value="ECO:0007669"/>
    <property type="project" value="UniProtKB-KW"/>
</dbReference>
<dbReference type="eggNOG" id="KOG1097">
    <property type="taxonomic scope" value="Eukaryota"/>
</dbReference>
<dbReference type="InterPro" id="IPR032466">
    <property type="entry name" value="Metal_Hydrolase"/>
</dbReference>
<dbReference type="EC" id="3.5.4.2" evidence="7"/>
<dbReference type="FunFam" id="3.20.20.140:FF:000039">
    <property type="entry name" value="Adenine deaminase"/>
    <property type="match status" value="1"/>
</dbReference>
<dbReference type="AlphaFoldDB" id="W3X1L0"/>
<evidence type="ECO:0000256" key="2">
    <source>
        <dbReference type="ARBA" id="ARBA00022723"/>
    </source>
</evidence>
<dbReference type="EMBL" id="KI912114">
    <property type="protein sequence ID" value="ETS79252.1"/>
    <property type="molecule type" value="Genomic_DNA"/>
</dbReference>
<dbReference type="OMA" id="NHFTIHA"/>
<dbReference type="GO" id="GO:0008270">
    <property type="term" value="F:zinc ion binding"/>
    <property type="evidence" value="ECO:0007669"/>
    <property type="project" value="UniProtKB-UniRule"/>
</dbReference>
<dbReference type="InterPro" id="IPR001365">
    <property type="entry name" value="A_deaminase_dom"/>
</dbReference>
<accession>W3X1L0</accession>
<dbReference type="GO" id="GO:0000034">
    <property type="term" value="F:adenine deaminase activity"/>
    <property type="evidence" value="ECO:0007669"/>
    <property type="project" value="UniProtKB-UniRule"/>
</dbReference>
<dbReference type="OrthoDB" id="272271at2759"/>
<evidence type="ECO:0000256" key="6">
    <source>
        <dbReference type="ARBA" id="ARBA00023242"/>
    </source>
</evidence>
<evidence type="ECO:0000256" key="3">
    <source>
        <dbReference type="ARBA" id="ARBA00022801"/>
    </source>
</evidence>
<dbReference type="NCBIfam" id="TIGR01430">
    <property type="entry name" value="aden_deam"/>
    <property type="match status" value="1"/>
</dbReference>
<keyword evidence="1 7" id="KW-0963">Cytoplasm</keyword>
<dbReference type="InParanoid" id="W3X1L0"/>
<keyword evidence="10" id="KW-1185">Reference proteome</keyword>
<dbReference type="GO" id="GO:0006146">
    <property type="term" value="P:adenine catabolic process"/>
    <property type="evidence" value="ECO:0007669"/>
    <property type="project" value="UniProtKB-UniRule"/>
</dbReference>
<dbReference type="HOGENOM" id="CLU_039228_7_0_1"/>
<dbReference type="RefSeq" id="XP_007835877.1">
    <property type="nucleotide sequence ID" value="XM_007837686.1"/>
</dbReference>
<proteinExistence type="inferred from homology"/>
<keyword evidence="4 7" id="KW-0862">Zinc</keyword>
<feature type="binding site" evidence="7">
    <location>
        <position position="19"/>
    </location>
    <ligand>
        <name>Zn(2+)</name>
        <dbReference type="ChEBI" id="CHEBI:29105"/>
        <note>catalytic</note>
    </ligand>
</feature>
<dbReference type="CDD" id="cd01320">
    <property type="entry name" value="ADA"/>
    <property type="match status" value="1"/>
</dbReference>
<dbReference type="KEGG" id="pfy:PFICI_09105"/>
<comment type="cofactor">
    <cofactor evidence="7">
        <name>Zn(2+)</name>
        <dbReference type="ChEBI" id="CHEBI:29105"/>
    </cofactor>
    <text evidence="7">Binds 1 zinc ion per subunit.</text>
</comment>
<dbReference type="GeneID" id="19274118"/>
<feature type="binding site" evidence="7">
    <location>
        <position position="291"/>
    </location>
    <ligand>
        <name>Zn(2+)</name>
        <dbReference type="ChEBI" id="CHEBI:29105"/>
        <note>catalytic</note>
    </ligand>
</feature>
<evidence type="ECO:0000256" key="4">
    <source>
        <dbReference type="ARBA" id="ARBA00022833"/>
    </source>
</evidence>
<dbReference type="GO" id="GO:0043103">
    <property type="term" value="P:hypoxanthine salvage"/>
    <property type="evidence" value="ECO:0007669"/>
    <property type="project" value="UniProtKB-UniRule"/>
</dbReference>
<dbReference type="GO" id="GO:0009168">
    <property type="term" value="P:purine ribonucleoside monophosphate biosynthetic process"/>
    <property type="evidence" value="ECO:0007669"/>
    <property type="project" value="InterPro"/>
</dbReference>
<sequence length="354" mass="39307">MCKTPMHEFLAALPKCEHHLHIEGTFEPELLFELAAKNNITLPADKDAAFASIEALKARYLTFANLDDFLGYYYIAMSALIDAADFEALAYAYFKKAASQNVRHAEVFFDAQVHTERGVAFETVVSGLKAAKARAERDFDLTVELIMCLVKHLPLPSAMETFAHARDGGFFADGTLLAIGMDSSEKPFPPNMWTELYDAARAAGIRRTMHAGEEGPSDYVVQSLDLLGAQRIDHGLRTFEDPALVKRVVDEKIMLTTCPLSNLKLQCISSMSEFPLRQLLDAGVRFSVNSDDPAYFGGYILENYWVLQDTFGLTVAEWEGIARGAVLGSWCSEERRAQLLAQIDAVMAEWSGKL</sequence>
<comment type="function">
    <text evidence="7">Catalyzes the hydrolytic deamination of adenine to hypoxanthine. Plays an important role in the purine salvage pathway and in nitrogen catabolism.</text>
</comment>
<evidence type="ECO:0000313" key="10">
    <source>
        <dbReference type="Proteomes" id="UP000030651"/>
    </source>
</evidence>
<feature type="active site" description="Proton donor" evidence="7">
    <location>
        <position position="213"/>
    </location>
</feature>
<dbReference type="GO" id="GO:0005829">
    <property type="term" value="C:cytosol"/>
    <property type="evidence" value="ECO:0007669"/>
    <property type="project" value="TreeGrafter"/>
</dbReference>
<dbReference type="InterPro" id="IPR006650">
    <property type="entry name" value="A/AMP_deam_AS"/>
</dbReference>
<feature type="binding site" evidence="7">
    <location>
        <position position="210"/>
    </location>
    <ligand>
        <name>Zn(2+)</name>
        <dbReference type="ChEBI" id="CHEBI:29105"/>
        <note>catalytic</note>
    </ligand>
</feature>
<keyword evidence="3 7" id="KW-0378">Hydrolase</keyword>
<comment type="similarity">
    <text evidence="7">Belongs to the metallo-dependent hydrolases superfamily. Adenosine and AMP deaminases family. Adenine deaminase type 2 subfamily.</text>
</comment>
<dbReference type="InterPro" id="IPR006330">
    <property type="entry name" value="Ado/ade_deaminase"/>
</dbReference>
<dbReference type="HAMAP" id="MF_01962">
    <property type="entry name" value="Adenine_deaminase"/>
    <property type="match status" value="1"/>
</dbReference>
<evidence type="ECO:0000256" key="5">
    <source>
        <dbReference type="ARBA" id="ARBA00023080"/>
    </source>
</evidence>
<feature type="binding site" evidence="7">
    <location>
        <position position="21"/>
    </location>
    <ligand>
        <name>Zn(2+)</name>
        <dbReference type="ChEBI" id="CHEBI:29105"/>
        <note>catalytic</note>
    </ligand>
</feature>
<dbReference type="SUPFAM" id="SSF51556">
    <property type="entry name" value="Metallo-dependent hydrolases"/>
    <property type="match status" value="1"/>
</dbReference>
<comment type="subcellular location">
    <subcellularLocation>
        <location evidence="7">Cytoplasm</location>
    </subcellularLocation>
    <subcellularLocation>
        <location evidence="7">Nucleus</location>
    </subcellularLocation>
</comment>
<dbReference type="PANTHER" id="PTHR43114">
    <property type="entry name" value="ADENINE DEAMINASE"/>
    <property type="match status" value="1"/>
</dbReference>
<keyword evidence="6 7" id="KW-0539">Nucleus</keyword>
<keyword evidence="5 7" id="KW-0546">Nucleotide metabolism</keyword>
<dbReference type="PANTHER" id="PTHR43114:SF6">
    <property type="entry name" value="ADENINE DEAMINASE"/>
    <property type="match status" value="1"/>
</dbReference>
<evidence type="ECO:0000259" key="8">
    <source>
        <dbReference type="Pfam" id="PF00962"/>
    </source>
</evidence>
<evidence type="ECO:0000256" key="1">
    <source>
        <dbReference type="ARBA" id="ARBA00022490"/>
    </source>
</evidence>
<reference evidence="10" key="1">
    <citation type="journal article" date="2015" name="BMC Genomics">
        <title>Genomic and transcriptomic analysis of the endophytic fungus Pestalotiopsis fici reveals its lifestyle and high potential for synthesis of natural products.</title>
        <authorList>
            <person name="Wang X."/>
            <person name="Zhang X."/>
            <person name="Liu L."/>
            <person name="Xiang M."/>
            <person name="Wang W."/>
            <person name="Sun X."/>
            <person name="Che Y."/>
            <person name="Guo L."/>
            <person name="Liu G."/>
            <person name="Guo L."/>
            <person name="Wang C."/>
            <person name="Yin W.B."/>
            <person name="Stadler M."/>
            <person name="Zhang X."/>
            <person name="Liu X."/>
        </authorList>
    </citation>
    <scope>NUCLEOTIDE SEQUENCE [LARGE SCALE GENOMIC DNA]</scope>
    <source>
        <strain evidence="10">W106-1 / CGMCC3.15140</strain>
    </source>
</reference>
<evidence type="ECO:0000256" key="7">
    <source>
        <dbReference type="HAMAP-Rule" id="MF_03145"/>
    </source>
</evidence>
<feature type="site" description="Important for catalytic activity" evidence="7">
    <location>
        <position position="234"/>
    </location>
</feature>
<evidence type="ECO:0000313" key="9">
    <source>
        <dbReference type="EMBL" id="ETS79252.1"/>
    </source>
</evidence>
<dbReference type="Proteomes" id="UP000030651">
    <property type="component" value="Unassembled WGS sequence"/>
</dbReference>
<name>W3X1L0_PESFW</name>
<dbReference type="GO" id="GO:0005634">
    <property type="term" value="C:nucleus"/>
    <property type="evidence" value="ECO:0007669"/>
    <property type="project" value="UniProtKB-SubCell"/>
</dbReference>
<feature type="binding site" evidence="7">
    <location>
        <position position="292"/>
    </location>
    <ligand>
        <name>substrate</name>
    </ligand>
</feature>
<dbReference type="InterPro" id="IPR028892">
    <property type="entry name" value="ADE"/>
</dbReference>
<dbReference type="FunCoup" id="W3X1L0">
    <property type="interactions" value="610"/>
</dbReference>
<dbReference type="Pfam" id="PF00962">
    <property type="entry name" value="A_deaminase"/>
    <property type="match status" value="1"/>
</dbReference>
<dbReference type="Gene3D" id="3.20.20.140">
    <property type="entry name" value="Metal-dependent hydrolases"/>
    <property type="match status" value="1"/>
</dbReference>
<keyword evidence="2 7" id="KW-0479">Metal-binding</keyword>
<gene>
    <name evidence="7" type="primary">AAH1</name>
    <name evidence="9" type="ORF">PFICI_09105</name>
</gene>
<dbReference type="STRING" id="1229662.W3X1L0"/>
<comment type="catalytic activity">
    <reaction evidence="7">
        <text>adenine + H2O + H(+) = hypoxanthine + NH4(+)</text>
        <dbReference type="Rhea" id="RHEA:23688"/>
        <dbReference type="ChEBI" id="CHEBI:15377"/>
        <dbReference type="ChEBI" id="CHEBI:15378"/>
        <dbReference type="ChEBI" id="CHEBI:16708"/>
        <dbReference type="ChEBI" id="CHEBI:17368"/>
        <dbReference type="ChEBI" id="CHEBI:28938"/>
        <dbReference type="EC" id="3.5.4.2"/>
    </reaction>
</comment>
<dbReference type="PROSITE" id="PS00485">
    <property type="entry name" value="A_DEAMINASE"/>
    <property type="match status" value="1"/>
</dbReference>
<feature type="domain" description="Adenosine deaminase" evidence="8">
    <location>
        <begin position="14"/>
        <end position="345"/>
    </location>
</feature>